<sequence>MSTSLRSYASSLAATVRSAVQDFPRQRLPLLCAAGVGLTAWASWMWWRRKRGERLELKQVGIVSQLLIYPIKSCRAVSVPEADCIGLGLRKGDLRDRHWLVVTEDGHMVTGRQEPRMVLISVSVQGDSLYLDGPGMKEKLLVPMSLPKSNKVRDCRVFGTDIQGRDCGEEASRWLTSYFQSGKPYYLVHFEADTMRPRKSKEKEKLFRETDVIAYPDASPIMLLSEASLEDLNKRLEEPVSLGNFRPCIVVSDCEAFSEDNWHDITVGTCRLKRVMACGRCILTTVSPDTGIMTRQEPLDTLRTFRKSDPTLSHLYKNSPLFGQYYGVEQTGKLRVGDPVYRVITKDQH</sequence>
<proteinExistence type="predicted"/>
<dbReference type="Ensembl" id="ENSLLET00000001433.1">
    <property type="protein sequence ID" value="ENSLLEP00000001367.1"/>
    <property type="gene ID" value="ENSLLEG00000000890.1"/>
</dbReference>
<dbReference type="InterPro" id="IPR005303">
    <property type="entry name" value="MOCOS_middle"/>
</dbReference>
<dbReference type="Proteomes" id="UP000694569">
    <property type="component" value="Unplaced"/>
</dbReference>
<name>A0A8C5LR32_9ANUR</name>
<dbReference type="PROSITE" id="PS51340">
    <property type="entry name" value="MOSC"/>
    <property type="match status" value="1"/>
</dbReference>
<dbReference type="GO" id="GO:0042126">
    <property type="term" value="P:nitrate metabolic process"/>
    <property type="evidence" value="ECO:0007669"/>
    <property type="project" value="TreeGrafter"/>
</dbReference>
<dbReference type="GO" id="GO:0008940">
    <property type="term" value="F:nitrate reductase activity"/>
    <property type="evidence" value="ECO:0007669"/>
    <property type="project" value="TreeGrafter"/>
</dbReference>
<evidence type="ECO:0000259" key="2">
    <source>
        <dbReference type="PROSITE" id="PS51340"/>
    </source>
</evidence>
<keyword evidence="1" id="KW-1133">Transmembrane helix</keyword>
<feature type="transmembrane region" description="Helical" evidence="1">
    <location>
        <begin position="28"/>
        <end position="47"/>
    </location>
</feature>
<accession>A0A8C5LR32</accession>
<dbReference type="InterPro" id="IPR005302">
    <property type="entry name" value="MoCF_Sase_C"/>
</dbReference>
<dbReference type="Pfam" id="PF03476">
    <property type="entry name" value="MOSC_N"/>
    <property type="match status" value="1"/>
</dbReference>
<dbReference type="InterPro" id="IPR011037">
    <property type="entry name" value="Pyrv_Knase-like_insert_dom_sf"/>
</dbReference>
<keyword evidence="1" id="KW-0812">Transmembrane</keyword>
<evidence type="ECO:0000313" key="3">
    <source>
        <dbReference type="Ensembl" id="ENSLLEP00000001367.1"/>
    </source>
</evidence>
<keyword evidence="1" id="KW-0472">Membrane</keyword>
<dbReference type="GeneTree" id="ENSGT00940000159665"/>
<dbReference type="OrthoDB" id="17255at2759"/>
<dbReference type="GO" id="GO:0030170">
    <property type="term" value="F:pyridoxal phosphate binding"/>
    <property type="evidence" value="ECO:0007669"/>
    <property type="project" value="InterPro"/>
</dbReference>
<dbReference type="SUPFAM" id="SSF50800">
    <property type="entry name" value="PK beta-barrel domain-like"/>
    <property type="match status" value="1"/>
</dbReference>
<dbReference type="SUPFAM" id="SSF141673">
    <property type="entry name" value="MOSC N-terminal domain-like"/>
    <property type="match status" value="1"/>
</dbReference>
<dbReference type="PANTHER" id="PTHR14237:SF93">
    <property type="entry name" value="MITOCHONDRIAL AMIDOXIME-REDUCING COMPONENT 1"/>
    <property type="match status" value="1"/>
</dbReference>
<dbReference type="AlphaFoldDB" id="A0A8C5LR32"/>
<keyword evidence="4" id="KW-1185">Reference proteome</keyword>
<evidence type="ECO:0000313" key="4">
    <source>
        <dbReference type="Proteomes" id="UP000694569"/>
    </source>
</evidence>
<dbReference type="Pfam" id="PF03473">
    <property type="entry name" value="MOSC"/>
    <property type="match status" value="1"/>
</dbReference>
<dbReference type="GO" id="GO:0005743">
    <property type="term" value="C:mitochondrial inner membrane"/>
    <property type="evidence" value="ECO:0007669"/>
    <property type="project" value="TreeGrafter"/>
</dbReference>
<feature type="domain" description="MOSC" evidence="2">
    <location>
        <begin position="185"/>
        <end position="343"/>
    </location>
</feature>
<dbReference type="GO" id="GO:0030151">
    <property type="term" value="F:molybdenum ion binding"/>
    <property type="evidence" value="ECO:0007669"/>
    <property type="project" value="InterPro"/>
</dbReference>
<dbReference type="GO" id="GO:0043546">
    <property type="term" value="F:molybdopterin cofactor binding"/>
    <property type="evidence" value="ECO:0007669"/>
    <property type="project" value="TreeGrafter"/>
</dbReference>
<evidence type="ECO:0000256" key="1">
    <source>
        <dbReference type="SAM" id="Phobius"/>
    </source>
</evidence>
<reference evidence="3" key="2">
    <citation type="submission" date="2025-09" db="UniProtKB">
        <authorList>
            <consortium name="Ensembl"/>
        </authorList>
    </citation>
    <scope>IDENTIFICATION</scope>
</reference>
<dbReference type="PANTHER" id="PTHR14237">
    <property type="entry name" value="MOLYBDOPTERIN COFACTOR SULFURASE MOSC"/>
    <property type="match status" value="1"/>
</dbReference>
<organism evidence="3 4">
    <name type="scientific">Leptobrachium leishanense</name>
    <name type="common">Leishan spiny toad</name>
    <dbReference type="NCBI Taxonomy" id="445787"/>
    <lineage>
        <taxon>Eukaryota</taxon>
        <taxon>Metazoa</taxon>
        <taxon>Chordata</taxon>
        <taxon>Craniata</taxon>
        <taxon>Vertebrata</taxon>
        <taxon>Euteleostomi</taxon>
        <taxon>Amphibia</taxon>
        <taxon>Batrachia</taxon>
        <taxon>Anura</taxon>
        <taxon>Pelobatoidea</taxon>
        <taxon>Megophryidae</taxon>
        <taxon>Leptobrachium</taxon>
    </lineage>
</organism>
<protein>
    <recommendedName>
        <fullName evidence="2">MOSC domain-containing protein</fullName>
    </recommendedName>
</protein>
<reference evidence="3" key="1">
    <citation type="submission" date="2025-08" db="UniProtKB">
        <authorList>
            <consortium name="Ensembl"/>
        </authorList>
    </citation>
    <scope>IDENTIFICATION</scope>
</reference>